<comment type="caution">
    <text evidence="6">The sequence shown here is derived from an EMBL/GenBank/DDBJ whole genome shotgun (WGS) entry which is preliminary data.</text>
</comment>
<sequence>MHMTAMNSLRNLTRCRRSIHELLFSLQQSRQFVTVHTGILDKISSHKNSNNIVPVNVNLPLTWSVCCYAKKAGKEKKGKISSKVVKAQLTQNEIGDILDLDSVKQSMQDVVDKLKDDYLHVLNIRTTTGAFERVVVHTDDGRFKLSQLAQIEKKSPQLIMVNMSSSPQYTKQVLKSLSETGMNVNPYMEKTTIFVPIPRVTREHREKLAKDAKKMFNQTKTHLDGLYAKHTKTVNSKKKTHSEDLIRNLNSMILDIKQERTAESEKLMEAKQKELLGE</sequence>
<dbReference type="Proteomes" id="UP000596742">
    <property type="component" value="Unassembled WGS sequence"/>
</dbReference>
<accession>A0A8B6HQ59</accession>
<evidence type="ECO:0000313" key="7">
    <source>
        <dbReference type="Proteomes" id="UP000596742"/>
    </source>
</evidence>
<dbReference type="GO" id="GO:0043023">
    <property type="term" value="F:ribosomal large subunit binding"/>
    <property type="evidence" value="ECO:0007669"/>
    <property type="project" value="TreeGrafter"/>
</dbReference>
<evidence type="ECO:0000256" key="1">
    <source>
        <dbReference type="ARBA" id="ARBA00005912"/>
    </source>
</evidence>
<dbReference type="EMBL" id="UYJE01010464">
    <property type="protein sequence ID" value="VDI83461.1"/>
    <property type="molecule type" value="Genomic_DNA"/>
</dbReference>
<dbReference type="PANTHER" id="PTHR20982:SF3">
    <property type="entry name" value="MITOCHONDRIAL RIBOSOME RECYCLING FACTOR PSEUDO 1"/>
    <property type="match status" value="1"/>
</dbReference>
<dbReference type="GO" id="GO:0005739">
    <property type="term" value="C:mitochondrion"/>
    <property type="evidence" value="ECO:0007669"/>
    <property type="project" value="TreeGrafter"/>
</dbReference>
<dbReference type="PANTHER" id="PTHR20982">
    <property type="entry name" value="RIBOSOME RECYCLING FACTOR"/>
    <property type="match status" value="1"/>
</dbReference>
<dbReference type="Gene3D" id="3.30.1360.40">
    <property type="match status" value="1"/>
</dbReference>
<evidence type="ECO:0000259" key="5">
    <source>
        <dbReference type="Pfam" id="PF01765"/>
    </source>
</evidence>
<dbReference type="Gene3D" id="1.10.132.20">
    <property type="entry name" value="Ribosome-recycling factor"/>
    <property type="match status" value="1"/>
</dbReference>
<name>A0A8B6HQ59_MYTGA</name>
<feature type="domain" description="Ribosome recycling factor" evidence="5">
    <location>
        <begin position="114"/>
        <end position="276"/>
    </location>
</feature>
<dbReference type="InterPro" id="IPR023584">
    <property type="entry name" value="Ribosome_recyc_fac_dom"/>
</dbReference>
<comment type="similarity">
    <text evidence="1">Belongs to the RRF family.</text>
</comment>
<keyword evidence="3" id="KW-0648">Protein biosynthesis</keyword>
<evidence type="ECO:0000256" key="2">
    <source>
        <dbReference type="ARBA" id="ARBA00020581"/>
    </source>
</evidence>
<protein>
    <recommendedName>
        <fullName evidence="2">Ribosome-recycling factor, mitochondrial</fullName>
    </recommendedName>
    <alternativeName>
        <fullName evidence="4">Ribosome-releasing factor, mitochondrial</fullName>
    </alternativeName>
</protein>
<evidence type="ECO:0000313" key="6">
    <source>
        <dbReference type="EMBL" id="VDI83461.1"/>
    </source>
</evidence>
<reference evidence="6" key="1">
    <citation type="submission" date="2018-11" db="EMBL/GenBank/DDBJ databases">
        <authorList>
            <person name="Alioto T."/>
            <person name="Alioto T."/>
        </authorList>
    </citation>
    <scope>NUCLEOTIDE SEQUENCE</scope>
</reference>
<dbReference type="GO" id="GO:0006412">
    <property type="term" value="P:translation"/>
    <property type="evidence" value="ECO:0007669"/>
    <property type="project" value="UniProtKB-KW"/>
</dbReference>
<dbReference type="InterPro" id="IPR036191">
    <property type="entry name" value="RRF_sf"/>
</dbReference>
<keyword evidence="7" id="KW-1185">Reference proteome</keyword>
<gene>
    <name evidence="6" type="ORF">MGAL_10B024354</name>
</gene>
<organism evidence="6 7">
    <name type="scientific">Mytilus galloprovincialis</name>
    <name type="common">Mediterranean mussel</name>
    <dbReference type="NCBI Taxonomy" id="29158"/>
    <lineage>
        <taxon>Eukaryota</taxon>
        <taxon>Metazoa</taxon>
        <taxon>Spiralia</taxon>
        <taxon>Lophotrochozoa</taxon>
        <taxon>Mollusca</taxon>
        <taxon>Bivalvia</taxon>
        <taxon>Autobranchia</taxon>
        <taxon>Pteriomorphia</taxon>
        <taxon>Mytilida</taxon>
        <taxon>Mytiloidea</taxon>
        <taxon>Mytilidae</taxon>
        <taxon>Mytilinae</taxon>
        <taxon>Mytilus</taxon>
    </lineage>
</organism>
<dbReference type="OrthoDB" id="407355at2759"/>
<proteinExistence type="inferred from homology"/>
<evidence type="ECO:0000256" key="3">
    <source>
        <dbReference type="ARBA" id="ARBA00022917"/>
    </source>
</evidence>
<evidence type="ECO:0000256" key="4">
    <source>
        <dbReference type="ARBA" id="ARBA00033107"/>
    </source>
</evidence>
<dbReference type="AlphaFoldDB" id="A0A8B6HQ59"/>
<dbReference type="Pfam" id="PF01765">
    <property type="entry name" value="RRF"/>
    <property type="match status" value="1"/>
</dbReference>
<dbReference type="InterPro" id="IPR002661">
    <property type="entry name" value="Ribosome_recyc_fac"/>
</dbReference>
<dbReference type="SUPFAM" id="SSF55194">
    <property type="entry name" value="Ribosome recycling factor, RRF"/>
    <property type="match status" value="1"/>
</dbReference>